<dbReference type="EMBL" id="CP144051">
    <property type="protein sequence ID" value="WWD15605.1"/>
    <property type="molecule type" value="Genomic_DNA"/>
</dbReference>
<evidence type="ECO:0000259" key="3">
    <source>
        <dbReference type="SMART" id="SM00458"/>
    </source>
</evidence>
<dbReference type="Gene3D" id="2.80.10.50">
    <property type="match status" value="1"/>
</dbReference>
<reference evidence="4" key="1">
    <citation type="submission" date="2017-08" db="EMBL/GenBank/DDBJ databases">
        <authorList>
            <person name="Cuomo C."/>
            <person name="Billmyre B."/>
            <person name="Heitman J."/>
        </authorList>
    </citation>
    <scope>NUCLEOTIDE SEQUENCE</scope>
    <source>
        <strain evidence="4">CBS 12478</strain>
    </source>
</reference>
<feature type="region of interest" description="Disordered" evidence="1">
    <location>
        <begin position="234"/>
        <end position="314"/>
    </location>
</feature>
<dbReference type="PROSITE" id="PS50231">
    <property type="entry name" value="RICIN_B_LECTIN"/>
    <property type="match status" value="1"/>
</dbReference>
<keyword evidence="2" id="KW-0732">Signal</keyword>
<keyword evidence="5" id="KW-1185">Reference proteome</keyword>
<dbReference type="AlphaFoldDB" id="A0AAJ8MS70"/>
<dbReference type="RefSeq" id="XP_065822784.1">
    <property type="nucleotide sequence ID" value="XM_065966712.1"/>
</dbReference>
<name>A0AAJ8MS70_9TREE</name>
<feature type="chain" id="PRO_5042587432" description="Ricin B lectin domain-containing protein" evidence="2">
    <location>
        <begin position="21"/>
        <end position="314"/>
    </location>
</feature>
<feature type="domain" description="Ricin B lectin" evidence="3">
    <location>
        <begin position="26"/>
        <end position="157"/>
    </location>
</feature>
<proteinExistence type="predicted"/>
<dbReference type="Pfam" id="PF00652">
    <property type="entry name" value="Ricin_B_lectin"/>
    <property type="match status" value="1"/>
</dbReference>
<feature type="compositionally biased region" description="Low complexity" evidence="1">
    <location>
        <begin position="176"/>
        <end position="193"/>
    </location>
</feature>
<dbReference type="InterPro" id="IPR000772">
    <property type="entry name" value="Ricin_B_lectin"/>
</dbReference>
<dbReference type="InterPro" id="IPR035992">
    <property type="entry name" value="Ricin_B-like_lectins"/>
</dbReference>
<evidence type="ECO:0000313" key="4">
    <source>
        <dbReference type="EMBL" id="WWD15605.1"/>
    </source>
</evidence>
<sequence length="314" mass="30851">MLVKSLLALVPILGAASVSAIPHLAGRANNQQIYSGQDNLCLGTSSSDRTSLSDGTQVISVACNSVQASVFVLTSGSGGNIVIDDGGVSDTKLALDAENNNLALRKSSDGAAYQTWTWSQDDNTIKLNRYGLCLTEAENGVTVGQCTGGPEQVWYTTTPSPRNEPTPLRDPPSTNSTSASSSQSASGSASESSSASASAASSAESSSASATSSAAQSSSSAATVIQDATSDLFPATESASSSSSPASTTTNSTSPTSAASSTSSSSPSISSTSSARPSATSAATAAASASSTSGAPTSISSGKSSSSTGKSMGM</sequence>
<dbReference type="KEGG" id="ksn:43591291"/>
<evidence type="ECO:0000313" key="5">
    <source>
        <dbReference type="Proteomes" id="UP000322225"/>
    </source>
</evidence>
<dbReference type="SMART" id="SM00458">
    <property type="entry name" value="RICIN"/>
    <property type="match status" value="1"/>
</dbReference>
<accession>A0AAJ8MS70</accession>
<reference evidence="4" key="2">
    <citation type="submission" date="2024-01" db="EMBL/GenBank/DDBJ databases">
        <title>Comparative genomics of Cryptococcus and Kwoniella reveals pathogenesis evolution and contrasting modes of karyotype evolution via chromosome fusion or intercentromeric recombination.</title>
        <authorList>
            <person name="Coelho M.A."/>
            <person name="David-Palma M."/>
            <person name="Shea T."/>
            <person name="Bowers K."/>
            <person name="McGinley-Smith S."/>
            <person name="Mohammad A.W."/>
            <person name="Gnirke A."/>
            <person name="Yurkov A.M."/>
            <person name="Nowrousian M."/>
            <person name="Sun S."/>
            <person name="Cuomo C.A."/>
            <person name="Heitman J."/>
        </authorList>
    </citation>
    <scope>NUCLEOTIDE SEQUENCE</scope>
    <source>
        <strain evidence="4">CBS 12478</strain>
    </source>
</reference>
<protein>
    <recommendedName>
        <fullName evidence="3">Ricin B lectin domain-containing protein</fullName>
    </recommendedName>
</protein>
<dbReference type="GeneID" id="43591291"/>
<gene>
    <name evidence="4" type="ORF">CI109_100027</name>
</gene>
<feature type="region of interest" description="Disordered" evidence="1">
    <location>
        <begin position="142"/>
        <end position="193"/>
    </location>
</feature>
<dbReference type="CDD" id="cd00161">
    <property type="entry name" value="beta-trefoil_Ricin-like"/>
    <property type="match status" value="1"/>
</dbReference>
<evidence type="ECO:0000256" key="2">
    <source>
        <dbReference type="SAM" id="SignalP"/>
    </source>
</evidence>
<feature type="signal peptide" evidence="2">
    <location>
        <begin position="1"/>
        <end position="20"/>
    </location>
</feature>
<organism evidence="4 5">
    <name type="scientific">Kwoniella shandongensis</name>
    <dbReference type="NCBI Taxonomy" id="1734106"/>
    <lineage>
        <taxon>Eukaryota</taxon>
        <taxon>Fungi</taxon>
        <taxon>Dikarya</taxon>
        <taxon>Basidiomycota</taxon>
        <taxon>Agaricomycotina</taxon>
        <taxon>Tremellomycetes</taxon>
        <taxon>Tremellales</taxon>
        <taxon>Cryptococcaceae</taxon>
        <taxon>Kwoniella</taxon>
    </lineage>
</organism>
<dbReference type="SUPFAM" id="SSF50370">
    <property type="entry name" value="Ricin B-like lectins"/>
    <property type="match status" value="1"/>
</dbReference>
<evidence type="ECO:0000256" key="1">
    <source>
        <dbReference type="SAM" id="MobiDB-lite"/>
    </source>
</evidence>
<dbReference type="Proteomes" id="UP000322225">
    <property type="component" value="Chromosome 1"/>
</dbReference>